<comment type="pathway">
    <text evidence="3">Cofactor biosynthesis; tetrahydrofolate biosynthesis; 7,8-dihydrofolate from 2-amino-4-hydroxy-6-hydroxymethyl-7,8-dihydropteridine diphosphate and 4-aminobenzoate: step 1/2.</text>
</comment>
<dbReference type="Proteomes" id="UP000435649">
    <property type="component" value="Unassembled WGS sequence"/>
</dbReference>
<dbReference type="GO" id="GO:0004156">
    <property type="term" value="F:dihydropteroate synthase activity"/>
    <property type="evidence" value="ECO:0007669"/>
    <property type="project" value="UniProtKB-EC"/>
</dbReference>
<sequence>MPRLDEIMHERTRPLLMGIVNVTGDSFSEGGASSPATAVDRALALLDEGADLLDIGGESTRPGAAVIPADEESLRVVPVLRELRKLRPSAILSVDTRKAGVARAALDCGVDMINDVSMLRFSPDMADVVAASDAALIIAHSRGTPQNMRNSEFHDYGDDPVAAVVAELAGAKAKALAAGVADEKIYVDPDFGFAKTPEQDWEILRRIDELHQLGPVVAGMSRKSFLGNFLEQPDPMQRLGGTVAAALYLADREVEILRVHDVRQVSDALSVWDKLR</sequence>
<dbReference type="PROSITE" id="PS00793">
    <property type="entry name" value="DHPS_2"/>
    <property type="match status" value="1"/>
</dbReference>
<dbReference type="InterPro" id="IPR006390">
    <property type="entry name" value="DHP_synth_dom"/>
</dbReference>
<evidence type="ECO:0000256" key="2">
    <source>
        <dbReference type="ARBA" id="ARBA00001946"/>
    </source>
</evidence>
<evidence type="ECO:0000256" key="3">
    <source>
        <dbReference type="ARBA" id="ARBA00004763"/>
    </source>
</evidence>
<dbReference type="InterPro" id="IPR045031">
    <property type="entry name" value="DHP_synth-like"/>
</dbReference>
<comment type="cofactor">
    <cofactor evidence="2">
        <name>Mg(2+)</name>
        <dbReference type="ChEBI" id="CHEBI:18420"/>
    </cofactor>
</comment>
<keyword evidence="5 10" id="KW-0808">Transferase</keyword>
<accession>A0A844G4E7</accession>
<evidence type="ECO:0000256" key="1">
    <source>
        <dbReference type="ARBA" id="ARBA00000012"/>
    </source>
</evidence>
<evidence type="ECO:0000256" key="5">
    <source>
        <dbReference type="ARBA" id="ARBA00022679"/>
    </source>
</evidence>
<dbReference type="PANTHER" id="PTHR20941:SF1">
    <property type="entry name" value="FOLIC ACID SYNTHESIS PROTEIN FOL1"/>
    <property type="match status" value="1"/>
</dbReference>
<dbReference type="CDD" id="cd00739">
    <property type="entry name" value="DHPS"/>
    <property type="match status" value="1"/>
</dbReference>
<organism evidence="10 11">
    <name type="scientific">Victivallis lenta</name>
    <dbReference type="NCBI Taxonomy" id="2606640"/>
    <lineage>
        <taxon>Bacteria</taxon>
        <taxon>Pseudomonadati</taxon>
        <taxon>Lentisphaerota</taxon>
        <taxon>Lentisphaeria</taxon>
        <taxon>Victivallales</taxon>
        <taxon>Victivallaceae</taxon>
        <taxon>Victivallis</taxon>
    </lineage>
</organism>
<dbReference type="InterPro" id="IPR000489">
    <property type="entry name" value="Pterin-binding_dom"/>
</dbReference>
<dbReference type="PROSITE" id="PS50972">
    <property type="entry name" value="PTERIN_BINDING"/>
    <property type="match status" value="1"/>
</dbReference>
<dbReference type="GO" id="GO:0046872">
    <property type="term" value="F:metal ion binding"/>
    <property type="evidence" value="ECO:0007669"/>
    <property type="project" value="UniProtKB-KW"/>
</dbReference>
<dbReference type="PANTHER" id="PTHR20941">
    <property type="entry name" value="FOLATE SYNTHESIS PROTEINS"/>
    <property type="match status" value="1"/>
</dbReference>
<evidence type="ECO:0000259" key="9">
    <source>
        <dbReference type="PROSITE" id="PS50972"/>
    </source>
</evidence>
<dbReference type="InterPro" id="IPR011005">
    <property type="entry name" value="Dihydropteroate_synth-like_sf"/>
</dbReference>
<evidence type="ECO:0000313" key="10">
    <source>
        <dbReference type="EMBL" id="MST97775.1"/>
    </source>
</evidence>
<dbReference type="GO" id="GO:0046654">
    <property type="term" value="P:tetrahydrofolate biosynthetic process"/>
    <property type="evidence" value="ECO:0007669"/>
    <property type="project" value="TreeGrafter"/>
</dbReference>
<dbReference type="NCBIfam" id="TIGR01496">
    <property type="entry name" value="DHPS"/>
    <property type="match status" value="1"/>
</dbReference>
<dbReference type="GO" id="GO:0046656">
    <property type="term" value="P:folic acid biosynthetic process"/>
    <property type="evidence" value="ECO:0007669"/>
    <property type="project" value="UniProtKB-KW"/>
</dbReference>
<dbReference type="EC" id="2.5.1.15" evidence="4"/>
<evidence type="ECO:0000313" key="11">
    <source>
        <dbReference type="Proteomes" id="UP000435649"/>
    </source>
</evidence>
<comment type="catalytic activity">
    <reaction evidence="1">
        <text>(7,8-dihydropterin-6-yl)methyl diphosphate + 4-aminobenzoate = 7,8-dihydropteroate + diphosphate</text>
        <dbReference type="Rhea" id="RHEA:19949"/>
        <dbReference type="ChEBI" id="CHEBI:17836"/>
        <dbReference type="ChEBI" id="CHEBI:17839"/>
        <dbReference type="ChEBI" id="CHEBI:33019"/>
        <dbReference type="ChEBI" id="CHEBI:72950"/>
        <dbReference type="EC" id="2.5.1.15"/>
    </reaction>
</comment>
<keyword evidence="7" id="KW-0460">Magnesium</keyword>
<dbReference type="Gene3D" id="3.20.20.20">
    <property type="entry name" value="Dihydropteroate synthase-like"/>
    <property type="match status" value="1"/>
</dbReference>
<evidence type="ECO:0000256" key="4">
    <source>
        <dbReference type="ARBA" id="ARBA00012458"/>
    </source>
</evidence>
<dbReference type="GO" id="GO:0005829">
    <property type="term" value="C:cytosol"/>
    <property type="evidence" value="ECO:0007669"/>
    <property type="project" value="TreeGrafter"/>
</dbReference>
<dbReference type="SUPFAM" id="SSF51717">
    <property type="entry name" value="Dihydropteroate synthetase-like"/>
    <property type="match status" value="1"/>
</dbReference>
<keyword evidence="6" id="KW-0479">Metal-binding</keyword>
<reference evidence="10 11" key="1">
    <citation type="submission" date="2019-08" db="EMBL/GenBank/DDBJ databases">
        <title>In-depth cultivation of the pig gut microbiome towards novel bacterial diversity and tailored functional studies.</title>
        <authorList>
            <person name="Wylensek D."/>
            <person name="Hitch T.C.A."/>
            <person name="Clavel T."/>
        </authorList>
    </citation>
    <scope>NUCLEOTIDE SEQUENCE [LARGE SCALE GENOMIC DNA]</scope>
    <source>
        <strain evidence="10 11">BBE-744-WT-12</strain>
    </source>
</reference>
<evidence type="ECO:0000256" key="8">
    <source>
        <dbReference type="ARBA" id="ARBA00022909"/>
    </source>
</evidence>
<evidence type="ECO:0000256" key="7">
    <source>
        <dbReference type="ARBA" id="ARBA00022842"/>
    </source>
</evidence>
<evidence type="ECO:0000256" key="6">
    <source>
        <dbReference type="ARBA" id="ARBA00022723"/>
    </source>
</evidence>
<dbReference type="Pfam" id="PF00809">
    <property type="entry name" value="Pterin_bind"/>
    <property type="match status" value="1"/>
</dbReference>
<dbReference type="AlphaFoldDB" id="A0A844G4E7"/>
<comment type="caution">
    <text evidence="10">The sequence shown here is derived from an EMBL/GenBank/DDBJ whole genome shotgun (WGS) entry which is preliminary data.</text>
</comment>
<dbReference type="EMBL" id="VUNS01000012">
    <property type="protein sequence ID" value="MST97775.1"/>
    <property type="molecule type" value="Genomic_DNA"/>
</dbReference>
<proteinExistence type="predicted"/>
<feature type="domain" description="Pterin-binding" evidence="9">
    <location>
        <begin position="14"/>
        <end position="270"/>
    </location>
</feature>
<name>A0A844G4E7_9BACT</name>
<protein>
    <recommendedName>
        <fullName evidence="4">dihydropteroate synthase</fullName>
        <ecNumber evidence="4">2.5.1.15</ecNumber>
    </recommendedName>
</protein>
<keyword evidence="11" id="KW-1185">Reference proteome</keyword>
<gene>
    <name evidence="10" type="primary">folP</name>
    <name evidence="10" type="ORF">FYJ85_12070</name>
</gene>
<keyword evidence="8" id="KW-0289">Folate biosynthesis</keyword>